<proteinExistence type="predicted"/>
<protein>
    <submittedName>
        <fullName evidence="4">TrmB family transcriptional regulator</fullName>
    </submittedName>
</protein>
<evidence type="ECO:0000313" key="4">
    <source>
        <dbReference type="EMBL" id="CEQ04017.1"/>
    </source>
</evidence>
<reference evidence="4 5" key="1">
    <citation type="submission" date="2015-01" db="EMBL/GenBank/DDBJ databases">
        <authorList>
            <person name="Aslett A.Martin."/>
            <person name="De Silva Nishadi"/>
        </authorList>
    </citation>
    <scope>NUCLEOTIDE SEQUENCE [LARGE SCALE GENOMIC DNA]</scope>
    <source>
        <strain evidence="4 5">R28058</strain>
    </source>
</reference>
<feature type="domain" description="Transcription regulator TrmB C-terminal" evidence="3">
    <location>
        <begin position="108"/>
        <end position="246"/>
    </location>
</feature>
<dbReference type="InterPro" id="IPR021586">
    <property type="entry name" value="Tscrpt_reg_TrmB_C"/>
</dbReference>
<dbReference type="OrthoDB" id="1493540at2"/>
<keyword evidence="1" id="KW-0175">Coiled coil</keyword>
<evidence type="ECO:0000259" key="2">
    <source>
        <dbReference type="Pfam" id="PF01978"/>
    </source>
</evidence>
<dbReference type="Proteomes" id="UP000049127">
    <property type="component" value="Unassembled WGS sequence"/>
</dbReference>
<dbReference type="SUPFAM" id="SSF46785">
    <property type="entry name" value="Winged helix' DNA-binding domain"/>
    <property type="match status" value="1"/>
</dbReference>
<dbReference type="Pfam" id="PF11495">
    <property type="entry name" value="Regulator_TrmB"/>
    <property type="match status" value="1"/>
</dbReference>
<dbReference type="RefSeq" id="WP_055342103.1">
    <property type="nucleotide sequence ID" value="NZ_CDNI01000003.1"/>
</dbReference>
<dbReference type="InterPro" id="IPR002831">
    <property type="entry name" value="Tscrpt_reg_TrmB_N"/>
</dbReference>
<gene>
    <name evidence="4" type="ORF">R28058_17501</name>
</gene>
<sequence>MQQKISLLNKIGLTDSEAKVYLALVQNGSLSGYEASKMSLVPRSKIYNVLESLVSKGFVIFTENSNSNTYAAINIEEVSKNIKYEMNDTLDKIEEELKEFENKTDLEYIWHIKEYKNVFAKCRNIIKNTKKELYLQIWEEDFLEIVEEVKELEELGVNIGTILYSNSEEIKVPLKSYYRHGLALEKYKEMGGRWITVVSDSREVVFGQIINKNSVEVIWTESKPMIFMAKEYVKHDMYFYKSVDIFKESMQKELGKEYYKIRDIF</sequence>
<dbReference type="InterPro" id="IPR051797">
    <property type="entry name" value="TrmB-like"/>
</dbReference>
<organism evidence="4 5">
    <name type="scientific">Paraclostridium sordellii</name>
    <name type="common">Clostridium sordellii</name>
    <dbReference type="NCBI Taxonomy" id="1505"/>
    <lineage>
        <taxon>Bacteria</taxon>
        <taxon>Bacillati</taxon>
        <taxon>Bacillota</taxon>
        <taxon>Clostridia</taxon>
        <taxon>Peptostreptococcales</taxon>
        <taxon>Peptostreptococcaceae</taxon>
        <taxon>Paraclostridium</taxon>
    </lineage>
</organism>
<evidence type="ECO:0000256" key="1">
    <source>
        <dbReference type="SAM" id="Coils"/>
    </source>
</evidence>
<dbReference type="AlphaFoldDB" id="A0A0C7GAH6"/>
<dbReference type="InterPro" id="IPR036388">
    <property type="entry name" value="WH-like_DNA-bd_sf"/>
</dbReference>
<dbReference type="EMBL" id="CEKZ01000003">
    <property type="protein sequence ID" value="CEQ04017.1"/>
    <property type="molecule type" value="Genomic_DNA"/>
</dbReference>
<feature type="coiled-coil region" evidence="1">
    <location>
        <begin position="83"/>
        <end position="155"/>
    </location>
</feature>
<evidence type="ECO:0000259" key="3">
    <source>
        <dbReference type="Pfam" id="PF11495"/>
    </source>
</evidence>
<dbReference type="PANTHER" id="PTHR34293:SF1">
    <property type="entry name" value="HTH-TYPE TRANSCRIPTIONAL REGULATOR TRMBL2"/>
    <property type="match status" value="1"/>
</dbReference>
<dbReference type="CDD" id="cd09124">
    <property type="entry name" value="PLDc_like_TrmB_middle"/>
    <property type="match status" value="1"/>
</dbReference>
<dbReference type="PANTHER" id="PTHR34293">
    <property type="entry name" value="HTH-TYPE TRANSCRIPTIONAL REGULATOR TRMBL2"/>
    <property type="match status" value="1"/>
</dbReference>
<dbReference type="Pfam" id="PF01978">
    <property type="entry name" value="TrmB"/>
    <property type="match status" value="1"/>
</dbReference>
<evidence type="ECO:0000313" key="5">
    <source>
        <dbReference type="Proteomes" id="UP000049127"/>
    </source>
</evidence>
<feature type="domain" description="Transcription regulator TrmB N-terminal" evidence="2">
    <location>
        <begin position="8"/>
        <end position="76"/>
    </location>
</feature>
<dbReference type="Gene3D" id="1.10.10.10">
    <property type="entry name" value="Winged helix-like DNA-binding domain superfamily/Winged helix DNA-binding domain"/>
    <property type="match status" value="1"/>
</dbReference>
<name>A0A0C7GAH6_PARSO</name>
<dbReference type="InterPro" id="IPR036390">
    <property type="entry name" value="WH_DNA-bd_sf"/>
</dbReference>
<accession>A0A0C7GAH6</accession>